<dbReference type="AlphaFoldDB" id="A0A4U5N1V7"/>
<organism evidence="2 3">
    <name type="scientific">Steinernema carpocapsae</name>
    <name type="common">Entomopathogenic nematode</name>
    <dbReference type="NCBI Taxonomy" id="34508"/>
    <lineage>
        <taxon>Eukaryota</taxon>
        <taxon>Metazoa</taxon>
        <taxon>Ecdysozoa</taxon>
        <taxon>Nematoda</taxon>
        <taxon>Chromadorea</taxon>
        <taxon>Rhabditida</taxon>
        <taxon>Tylenchina</taxon>
        <taxon>Panagrolaimomorpha</taxon>
        <taxon>Strongyloidoidea</taxon>
        <taxon>Steinernematidae</taxon>
        <taxon>Steinernema</taxon>
    </lineage>
</organism>
<comment type="caution">
    <text evidence="2">The sequence shown here is derived from an EMBL/GenBank/DDBJ whole genome shotgun (WGS) entry which is preliminary data.</text>
</comment>
<evidence type="ECO:0000313" key="3">
    <source>
        <dbReference type="Proteomes" id="UP000298663"/>
    </source>
</evidence>
<keyword evidence="3" id="KW-1185">Reference proteome</keyword>
<sequence>MKSTPTAWPSTATTFSTPTSLCTKRRTAKNAGPLFLEKEISGGENKTGAGPEDSGDPILVRLPSANEYQQIGIVSVGSSDVKELQNQADNPAVYTRALSYCDWLYENTENECQCS</sequence>
<dbReference type="Proteomes" id="UP000298663">
    <property type="component" value="Unassembled WGS sequence"/>
</dbReference>
<reference evidence="2 3" key="1">
    <citation type="journal article" date="2015" name="Genome Biol.">
        <title>Comparative genomics of Steinernema reveals deeply conserved gene regulatory networks.</title>
        <authorList>
            <person name="Dillman A.R."/>
            <person name="Macchietto M."/>
            <person name="Porter C.F."/>
            <person name="Rogers A."/>
            <person name="Williams B."/>
            <person name="Antoshechkin I."/>
            <person name="Lee M.M."/>
            <person name="Goodwin Z."/>
            <person name="Lu X."/>
            <person name="Lewis E.E."/>
            <person name="Goodrich-Blair H."/>
            <person name="Stock S.P."/>
            <person name="Adams B.J."/>
            <person name="Sternberg P.W."/>
            <person name="Mortazavi A."/>
        </authorList>
    </citation>
    <scope>NUCLEOTIDE SEQUENCE [LARGE SCALE GENOMIC DNA]</scope>
    <source>
        <strain evidence="2 3">ALL</strain>
    </source>
</reference>
<reference evidence="2 3" key="2">
    <citation type="journal article" date="2019" name="G3 (Bethesda)">
        <title>Hybrid Assembly of the Genome of the Entomopathogenic Nematode Steinernema carpocapsae Identifies the X-Chromosome.</title>
        <authorList>
            <person name="Serra L."/>
            <person name="Macchietto M."/>
            <person name="Macias-Munoz A."/>
            <person name="McGill C.J."/>
            <person name="Rodriguez I.M."/>
            <person name="Rodriguez B."/>
            <person name="Murad R."/>
            <person name="Mortazavi A."/>
        </authorList>
    </citation>
    <scope>NUCLEOTIDE SEQUENCE [LARGE SCALE GENOMIC DNA]</scope>
    <source>
        <strain evidence="2 3">ALL</strain>
    </source>
</reference>
<name>A0A4U5N1V7_STECR</name>
<proteinExistence type="predicted"/>
<dbReference type="Gene3D" id="2.40.10.10">
    <property type="entry name" value="Trypsin-like serine proteases"/>
    <property type="match status" value="1"/>
</dbReference>
<dbReference type="OrthoDB" id="9028152at2759"/>
<evidence type="ECO:0008006" key="4">
    <source>
        <dbReference type="Google" id="ProtNLM"/>
    </source>
</evidence>
<protein>
    <recommendedName>
        <fullName evidence="4">Peptidase S1 domain-containing protein</fullName>
    </recommendedName>
</protein>
<dbReference type="SUPFAM" id="SSF50494">
    <property type="entry name" value="Trypsin-like serine proteases"/>
    <property type="match status" value="1"/>
</dbReference>
<feature type="region of interest" description="Disordered" evidence="1">
    <location>
        <begin position="1"/>
        <end position="56"/>
    </location>
</feature>
<gene>
    <name evidence="2" type="ORF">L596_017388</name>
</gene>
<dbReference type="InterPro" id="IPR043504">
    <property type="entry name" value="Peptidase_S1_PA_chymotrypsin"/>
</dbReference>
<evidence type="ECO:0000256" key="1">
    <source>
        <dbReference type="SAM" id="MobiDB-lite"/>
    </source>
</evidence>
<evidence type="ECO:0000313" key="2">
    <source>
        <dbReference type="EMBL" id="TKR76214.1"/>
    </source>
</evidence>
<feature type="compositionally biased region" description="Low complexity" evidence="1">
    <location>
        <begin position="1"/>
        <end position="20"/>
    </location>
</feature>
<dbReference type="EMBL" id="AZBU02000005">
    <property type="protein sequence ID" value="TKR76214.1"/>
    <property type="molecule type" value="Genomic_DNA"/>
</dbReference>
<accession>A0A4U5N1V7</accession>
<dbReference type="InterPro" id="IPR009003">
    <property type="entry name" value="Peptidase_S1_PA"/>
</dbReference>